<feature type="transmembrane region" description="Helical" evidence="2">
    <location>
        <begin position="98"/>
        <end position="117"/>
    </location>
</feature>
<dbReference type="InterPro" id="IPR053160">
    <property type="entry name" value="MFS_DHA3_Transporter"/>
</dbReference>
<keyword evidence="4" id="KW-1185">Reference proteome</keyword>
<feature type="transmembrane region" description="Helical" evidence="2">
    <location>
        <begin position="7"/>
        <end position="28"/>
    </location>
</feature>
<evidence type="ECO:0000256" key="1">
    <source>
        <dbReference type="ARBA" id="ARBA00004651"/>
    </source>
</evidence>
<name>A0ABS7DQ53_9FIRM</name>
<comment type="caution">
    <text evidence="3">The sequence shown here is derived from an EMBL/GenBank/DDBJ whole genome shotgun (WGS) entry which is preliminary data.</text>
</comment>
<organism evidence="3 4">
    <name type="scientific">Caproiciproducens faecalis</name>
    <dbReference type="NCBI Taxonomy" id="2820301"/>
    <lineage>
        <taxon>Bacteria</taxon>
        <taxon>Bacillati</taxon>
        <taxon>Bacillota</taxon>
        <taxon>Clostridia</taxon>
        <taxon>Eubacteriales</taxon>
        <taxon>Acutalibacteraceae</taxon>
        <taxon>Caproiciproducens</taxon>
    </lineage>
</organism>
<dbReference type="EMBL" id="JAGFNZ010000003">
    <property type="protein sequence ID" value="MBW7572945.1"/>
    <property type="molecule type" value="Genomic_DNA"/>
</dbReference>
<feature type="transmembrane region" description="Helical" evidence="2">
    <location>
        <begin position="162"/>
        <end position="182"/>
    </location>
</feature>
<dbReference type="Gene3D" id="1.20.1250.20">
    <property type="entry name" value="MFS general substrate transporter like domains"/>
    <property type="match status" value="1"/>
</dbReference>
<keyword evidence="2" id="KW-1133">Transmembrane helix</keyword>
<keyword evidence="2" id="KW-0812">Transmembrane</keyword>
<keyword evidence="2" id="KW-0472">Membrane</keyword>
<accession>A0ABS7DQ53</accession>
<proteinExistence type="predicted"/>
<evidence type="ECO:0000313" key="4">
    <source>
        <dbReference type="Proteomes" id="UP000719942"/>
    </source>
</evidence>
<dbReference type="PANTHER" id="PTHR23530:SF1">
    <property type="entry name" value="PERMEASE, MAJOR FACILITATOR SUPERFAMILY-RELATED"/>
    <property type="match status" value="1"/>
</dbReference>
<comment type="subcellular location">
    <subcellularLocation>
        <location evidence="1">Cell membrane</location>
        <topology evidence="1">Multi-pass membrane protein</topology>
    </subcellularLocation>
</comment>
<feature type="transmembrane region" description="Helical" evidence="2">
    <location>
        <begin position="69"/>
        <end position="86"/>
    </location>
</feature>
<dbReference type="RefSeq" id="WP_219965360.1">
    <property type="nucleotide sequence ID" value="NZ_JAGFNZ010000003.1"/>
</dbReference>
<feature type="transmembrane region" description="Helical" evidence="2">
    <location>
        <begin position="203"/>
        <end position="222"/>
    </location>
</feature>
<feature type="transmembrane region" description="Helical" evidence="2">
    <location>
        <begin position="353"/>
        <end position="376"/>
    </location>
</feature>
<feature type="transmembrane region" description="Helical" evidence="2">
    <location>
        <begin position="242"/>
        <end position="258"/>
    </location>
</feature>
<evidence type="ECO:0000256" key="2">
    <source>
        <dbReference type="SAM" id="Phobius"/>
    </source>
</evidence>
<dbReference type="Pfam" id="PF07690">
    <property type="entry name" value="MFS_1"/>
    <property type="match status" value="1"/>
</dbReference>
<sequence>MNKRNVSLLYGISLLQGMVFYAPIATLYRQERGLGIFEITLIESISMVVSLALEIPWGFLADRIGYRRTLLICNFLFFVSKIVFWKATGFSMFLLERLILSVVISGLSGCDSAFLYLSAGKDHSLRVFGIYSALNSAGLLFASTVFSVFLHGSSSLSALLTVFSYGLSLVLTIFSTEVENYVENSKNFRKQAFDMFASLKNNKIFLLFLLSSALLAECNQTITIFFNQLQYLRGGIRPETMGLLYIPVILAGLFAARSHRLVARLGETRACVLLFLLAGASCAAMAVCANPVLSVGCMMLLRICASLFVPIQMEVQNRSVTAGNRAAVLSSYSVVTDLVSAGTNLLFGKAAQAGVAGGLLLGAGFCAAALLSYGIFRRAENR</sequence>
<evidence type="ECO:0000313" key="3">
    <source>
        <dbReference type="EMBL" id="MBW7572945.1"/>
    </source>
</evidence>
<dbReference type="InterPro" id="IPR011701">
    <property type="entry name" value="MFS"/>
</dbReference>
<dbReference type="Proteomes" id="UP000719942">
    <property type="component" value="Unassembled WGS sequence"/>
</dbReference>
<reference evidence="3 4" key="1">
    <citation type="submission" date="2021-03" db="EMBL/GenBank/DDBJ databases">
        <title>Caproiciproducens sp. nov. isolated from feces of cow.</title>
        <authorList>
            <person name="Choi J.-Y."/>
        </authorList>
    </citation>
    <scope>NUCLEOTIDE SEQUENCE [LARGE SCALE GENOMIC DNA]</scope>
    <source>
        <strain evidence="3 4">AGMB10547</strain>
    </source>
</reference>
<feature type="transmembrane region" description="Helical" evidence="2">
    <location>
        <begin position="270"/>
        <end position="287"/>
    </location>
</feature>
<protein>
    <submittedName>
        <fullName evidence="3">MFS transporter</fullName>
    </submittedName>
</protein>
<feature type="transmembrane region" description="Helical" evidence="2">
    <location>
        <begin position="129"/>
        <end position="150"/>
    </location>
</feature>
<dbReference type="SUPFAM" id="SSF103473">
    <property type="entry name" value="MFS general substrate transporter"/>
    <property type="match status" value="1"/>
</dbReference>
<dbReference type="InterPro" id="IPR036259">
    <property type="entry name" value="MFS_trans_sf"/>
</dbReference>
<dbReference type="PANTHER" id="PTHR23530">
    <property type="entry name" value="TRANSPORT PROTEIN-RELATED"/>
    <property type="match status" value="1"/>
</dbReference>
<feature type="transmembrane region" description="Helical" evidence="2">
    <location>
        <begin position="34"/>
        <end position="57"/>
    </location>
</feature>
<dbReference type="CDD" id="cd06174">
    <property type="entry name" value="MFS"/>
    <property type="match status" value="1"/>
</dbReference>
<gene>
    <name evidence="3" type="ORF">J5W02_08970</name>
</gene>